<evidence type="ECO:0000313" key="1">
    <source>
        <dbReference type="EMBL" id="JAE36722.1"/>
    </source>
</evidence>
<evidence type="ECO:0008006" key="2">
    <source>
        <dbReference type="Google" id="ProtNLM"/>
    </source>
</evidence>
<reference evidence="1" key="2">
    <citation type="journal article" date="2015" name="Data Brief">
        <title>Shoot transcriptome of the giant reed, Arundo donax.</title>
        <authorList>
            <person name="Barrero R.A."/>
            <person name="Guerrero F.D."/>
            <person name="Moolhuijzen P."/>
            <person name="Goolsby J.A."/>
            <person name="Tidwell J."/>
            <person name="Bellgard S.E."/>
            <person name="Bellgard M.I."/>
        </authorList>
    </citation>
    <scope>NUCLEOTIDE SEQUENCE</scope>
    <source>
        <tissue evidence="1">Shoot tissue taken approximately 20 cm above the soil surface</tissue>
    </source>
</reference>
<accession>A0A0A9HJ00</accession>
<reference evidence="1" key="1">
    <citation type="submission" date="2014-09" db="EMBL/GenBank/DDBJ databases">
        <authorList>
            <person name="Magalhaes I.L.F."/>
            <person name="Oliveira U."/>
            <person name="Santos F.R."/>
            <person name="Vidigal T.H.D.A."/>
            <person name="Brescovit A.D."/>
            <person name="Santos A.J."/>
        </authorList>
    </citation>
    <scope>NUCLEOTIDE SEQUENCE</scope>
    <source>
        <tissue evidence="1">Shoot tissue taken approximately 20 cm above the soil surface</tissue>
    </source>
</reference>
<dbReference type="EMBL" id="GBRH01161174">
    <property type="protein sequence ID" value="JAE36722.1"/>
    <property type="molecule type" value="Transcribed_RNA"/>
</dbReference>
<name>A0A0A9HJ00_ARUDO</name>
<proteinExistence type="predicted"/>
<organism evidence="1">
    <name type="scientific">Arundo donax</name>
    <name type="common">Giant reed</name>
    <name type="synonym">Donax arundinaceus</name>
    <dbReference type="NCBI Taxonomy" id="35708"/>
    <lineage>
        <taxon>Eukaryota</taxon>
        <taxon>Viridiplantae</taxon>
        <taxon>Streptophyta</taxon>
        <taxon>Embryophyta</taxon>
        <taxon>Tracheophyta</taxon>
        <taxon>Spermatophyta</taxon>
        <taxon>Magnoliopsida</taxon>
        <taxon>Liliopsida</taxon>
        <taxon>Poales</taxon>
        <taxon>Poaceae</taxon>
        <taxon>PACMAD clade</taxon>
        <taxon>Arundinoideae</taxon>
        <taxon>Arundineae</taxon>
        <taxon>Arundo</taxon>
    </lineage>
</organism>
<protein>
    <recommendedName>
        <fullName evidence="2">Reverse transcriptase RNase H-like domain-containing protein</fullName>
    </recommendedName>
</protein>
<dbReference type="AlphaFoldDB" id="A0A0A9HJ00"/>
<sequence length="84" mass="9418">MPIFFCTKLRHYLLANQCTVVCKTDVIKYMLLAPVLMGRIGKWMLALTECDLGYESAKAVKGQVLADLMVDHGNPLEAYVEPMP</sequence>